<keyword evidence="2" id="KW-1185">Reference proteome</keyword>
<proteinExistence type="predicted"/>
<evidence type="ECO:0000313" key="2">
    <source>
        <dbReference type="Proteomes" id="UP000193884"/>
    </source>
</evidence>
<gene>
    <name evidence="1" type="ORF">BST63_05545</name>
</gene>
<name>A0ABX3X8Z9_9BRAD</name>
<protein>
    <recommendedName>
        <fullName evidence="3">Alpha/beta hydrolase</fullName>
    </recommendedName>
</protein>
<dbReference type="EMBL" id="NAFK01000134">
    <property type="protein sequence ID" value="OSJ33542.1"/>
    <property type="molecule type" value="Genomic_DNA"/>
</dbReference>
<dbReference type="Gene3D" id="3.40.50.1820">
    <property type="entry name" value="alpha/beta hydrolase"/>
    <property type="match status" value="1"/>
</dbReference>
<organism evidence="1 2">
    <name type="scientific">Bradyrhizobium canariense</name>
    <dbReference type="NCBI Taxonomy" id="255045"/>
    <lineage>
        <taxon>Bacteria</taxon>
        <taxon>Pseudomonadati</taxon>
        <taxon>Pseudomonadota</taxon>
        <taxon>Alphaproteobacteria</taxon>
        <taxon>Hyphomicrobiales</taxon>
        <taxon>Nitrobacteraceae</taxon>
        <taxon>Bradyrhizobium</taxon>
    </lineage>
</organism>
<comment type="caution">
    <text evidence="1">The sequence shown here is derived from an EMBL/GenBank/DDBJ whole genome shotgun (WGS) entry which is preliminary data.</text>
</comment>
<evidence type="ECO:0008006" key="3">
    <source>
        <dbReference type="Google" id="ProtNLM"/>
    </source>
</evidence>
<dbReference type="InterPro" id="IPR029058">
    <property type="entry name" value="AB_hydrolase_fold"/>
</dbReference>
<accession>A0ABX3X8Z9</accession>
<dbReference type="Proteomes" id="UP000193884">
    <property type="component" value="Unassembled WGS sequence"/>
</dbReference>
<evidence type="ECO:0000313" key="1">
    <source>
        <dbReference type="EMBL" id="OSJ33542.1"/>
    </source>
</evidence>
<dbReference type="SUPFAM" id="SSF53474">
    <property type="entry name" value="alpha/beta-Hydrolases"/>
    <property type="match status" value="1"/>
</dbReference>
<sequence length="197" mass="21121">MSLLVLSHRDVSHPARGLSQTLLSSCLDYLSGRPDIDAARIGVYGEGLSAALATDFAASDRRLVAAVCDGGLWNWARMQASVVWMTRAAEAREEGSVTAQRTQLIRRLGCPVLVVTGGRGAVSVSEAMKLQTECIEERIDLDLTMPRMVKSAGGCIENFVTSDDCIFGWLNQKLALSAALPAQPNDLPQISSHALGH</sequence>
<reference evidence="1 2" key="1">
    <citation type="submission" date="2017-03" db="EMBL/GenBank/DDBJ databases">
        <title>Whole genome sequences of fourteen strains of Bradyrhizobium canariense and one strain of Bradyrhizobium japonicum isolated from Lupinus (Papilionoideae: Genisteae) species in Algeria.</title>
        <authorList>
            <person name="Crovadore J."/>
            <person name="Chekireb D."/>
            <person name="Brachmann A."/>
            <person name="Chablais R."/>
            <person name="Cochard B."/>
            <person name="Lefort F."/>
        </authorList>
    </citation>
    <scope>NUCLEOTIDE SEQUENCE [LARGE SCALE GENOMIC DNA]</scope>
    <source>
        <strain evidence="1 2">UBMAN05</strain>
    </source>
</reference>